<dbReference type="AlphaFoldDB" id="A0A0G4EWW9"/>
<dbReference type="OMA" id="IYKWRHE"/>
<feature type="transmembrane region" description="Helical" evidence="1">
    <location>
        <begin position="6"/>
        <end position="30"/>
    </location>
</feature>
<dbReference type="VEuPathDB" id="CryptoDB:Vbra_1560"/>
<evidence type="ECO:0000313" key="3">
    <source>
        <dbReference type="EMBL" id="CEM03487.1"/>
    </source>
</evidence>
<dbReference type="EMBL" id="CDMY01000342">
    <property type="protein sequence ID" value="CEM03487.1"/>
    <property type="molecule type" value="Genomic_DNA"/>
</dbReference>
<feature type="transmembrane region" description="Helical" evidence="1">
    <location>
        <begin position="102"/>
        <end position="125"/>
    </location>
</feature>
<dbReference type="Pfam" id="PF05529">
    <property type="entry name" value="Bap31"/>
    <property type="match status" value="1"/>
</dbReference>
<dbReference type="OrthoDB" id="435607at2759"/>
<keyword evidence="1" id="KW-1133">Transmembrane helix</keyword>
<protein>
    <recommendedName>
        <fullName evidence="2">BAP29/BAP31 transmembrane domain-containing protein</fullName>
    </recommendedName>
</protein>
<keyword evidence="1" id="KW-0472">Membrane</keyword>
<proteinExistence type="predicted"/>
<dbReference type="InParanoid" id="A0A0G4EWW9"/>
<keyword evidence="1" id="KW-0812">Transmembrane</keyword>
<reference evidence="3 4" key="1">
    <citation type="submission" date="2014-11" db="EMBL/GenBank/DDBJ databases">
        <authorList>
            <person name="Zhu J."/>
            <person name="Qi W."/>
            <person name="Song R."/>
        </authorList>
    </citation>
    <scope>NUCLEOTIDE SEQUENCE [LARGE SCALE GENOMIC DNA]</scope>
</reference>
<name>A0A0G4EWW9_VITBC</name>
<keyword evidence="4" id="KW-1185">Reference proteome</keyword>
<dbReference type="Proteomes" id="UP000041254">
    <property type="component" value="Unassembled WGS sequence"/>
</dbReference>
<evidence type="ECO:0000259" key="2">
    <source>
        <dbReference type="Pfam" id="PF05529"/>
    </source>
</evidence>
<feature type="domain" description="BAP29/BAP31 transmembrane" evidence="2">
    <location>
        <begin position="4"/>
        <end position="127"/>
    </location>
</feature>
<organism evidence="3 4">
    <name type="scientific">Vitrella brassicaformis (strain CCMP3155)</name>
    <dbReference type="NCBI Taxonomy" id="1169540"/>
    <lineage>
        <taxon>Eukaryota</taxon>
        <taxon>Sar</taxon>
        <taxon>Alveolata</taxon>
        <taxon>Colpodellida</taxon>
        <taxon>Vitrellaceae</taxon>
        <taxon>Vitrella</taxon>
    </lineage>
</organism>
<dbReference type="PhylomeDB" id="A0A0G4EWW9"/>
<accession>A0A0G4EWW9</accession>
<sequence>MASVWSFIAWICAPIAATLCILLLSGVVMLERLGHALCAAHISIGLARIRVVTFITLVTLVLFAYESVDLQKMRSTQAAASPYQVQMEDRWKMNLWRHQRNWWISLFNITLWIVCWRVSQLIAYYRKRIEQLKMSIKSQ</sequence>
<dbReference type="InterPro" id="IPR040463">
    <property type="entry name" value="BAP29/BAP31_N"/>
</dbReference>
<evidence type="ECO:0000313" key="4">
    <source>
        <dbReference type="Proteomes" id="UP000041254"/>
    </source>
</evidence>
<feature type="transmembrane region" description="Helical" evidence="1">
    <location>
        <begin position="42"/>
        <end position="65"/>
    </location>
</feature>
<gene>
    <name evidence="3" type="ORF">Vbra_1560</name>
</gene>
<evidence type="ECO:0000256" key="1">
    <source>
        <dbReference type="SAM" id="Phobius"/>
    </source>
</evidence>